<evidence type="ECO:0000256" key="3">
    <source>
        <dbReference type="ARBA" id="ARBA00022630"/>
    </source>
</evidence>
<dbReference type="Pfam" id="PF05199">
    <property type="entry name" value="GMC_oxred_C"/>
    <property type="match status" value="1"/>
</dbReference>
<dbReference type="InterPro" id="IPR036188">
    <property type="entry name" value="FAD/NAD-bd_sf"/>
</dbReference>
<evidence type="ECO:0000256" key="5">
    <source>
        <dbReference type="PIRSR" id="PIRSR000137-2"/>
    </source>
</evidence>
<evidence type="ECO:0000256" key="4">
    <source>
        <dbReference type="ARBA" id="ARBA00022827"/>
    </source>
</evidence>
<dbReference type="PIRSF" id="PIRSF000137">
    <property type="entry name" value="Alcohol_oxidase"/>
    <property type="match status" value="1"/>
</dbReference>
<dbReference type="OrthoDB" id="9785276at2"/>
<dbReference type="InterPro" id="IPR012132">
    <property type="entry name" value="GMC_OxRdtase"/>
</dbReference>
<dbReference type="GO" id="GO:0016614">
    <property type="term" value="F:oxidoreductase activity, acting on CH-OH group of donors"/>
    <property type="evidence" value="ECO:0007669"/>
    <property type="project" value="InterPro"/>
</dbReference>
<dbReference type="Proteomes" id="UP000246145">
    <property type="component" value="Unassembled WGS sequence"/>
</dbReference>
<accession>A0A2U1CNI1</accession>
<evidence type="ECO:0000313" key="9">
    <source>
        <dbReference type="Proteomes" id="UP000246145"/>
    </source>
</evidence>
<dbReference type="SUPFAM" id="SSF51905">
    <property type="entry name" value="FAD/NAD(P)-binding domain"/>
    <property type="match status" value="1"/>
</dbReference>
<keyword evidence="9" id="KW-1185">Reference proteome</keyword>
<dbReference type="Gene3D" id="3.30.560.10">
    <property type="entry name" value="Glucose Oxidase, domain 3"/>
    <property type="match status" value="1"/>
</dbReference>
<name>A0A2U1CNI1_9BURK</name>
<dbReference type="PANTHER" id="PTHR11552">
    <property type="entry name" value="GLUCOSE-METHANOL-CHOLINE GMC OXIDOREDUCTASE"/>
    <property type="match status" value="1"/>
</dbReference>
<feature type="binding site" evidence="5">
    <location>
        <position position="218"/>
    </location>
    <ligand>
        <name>FAD</name>
        <dbReference type="ChEBI" id="CHEBI:57692"/>
    </ligand>
</feature>
<comment type="similarity">
    <text evidence="2 6">Belongs to the GMC oxidoreductase family.</text>
</comment>
<dbReference type="AlphaFoldDB" id="A0A2U1CNI1"/>
<evidence type="ECO:0000256" key="1">
    <source>
        <dbReference type="ARBA" id="ARBA00001974"/>
    </source>
</evidence>
<dbReference type="STRING" id="1231391.GCA_000308195_02100"/>
<dbReference type="GO" id="GO:0050660">
    <property type="term" value="F:flavin adenine dinucleotide binding"/>
    <property type="evidence" value="ECO:0007669"/>
    <property type="project" value="InterPro"/>
</dbReference>
<dbReference type="RefSeq" id="WP_017524452.1">
    <property type="nucleotide sequence ID" value="NZ_JACCEX010000002.1"/>
</dbReference>
<dbReference type="PROSITE" id="PS00623">
    <property type="entry name" value="GMC_OXRED_1"/>
    <property type="match status" value="1"/>
</dbReference>
<comment type="cofactor">
    <cofactor evidence="1 5">
        <name>FAD</name>
        <dbReference type="ChEBI" id="CHEBI:57692"/>
    </cofactor>
</comment>
<comment type="caution">
    <text evidence="8">The sequence shown here is derived from an EMBL/GenBank/DDBJ whole genome shotgun (WGS) entry which is preliminary data.</text>
</comment>
<evidence type="ECO:0000313" key="8">
    <source>
        <dbReference type="EMBL" id="PVY62562.1"/>
    </source>
</evidence>
<feature type="binding site" evidence="5">
    <location>
        <position position="82"/>
    </location>
    <ligand>
        <name>FAD</name>
        <dbReference type="ChEBI" id="CHEBI:57692"/>
    </ligand>
</feature>
<sequence>MDYDYIIVGAGSAGCTVAYRLGADATSRILVLEAGGSDRSPVIQIPLTWGLILKNRLFDWNYFTEQEPGFDQRRIECARGKVIGGSSSINGMAYGRGARQDYDHWAYDLGLTGWSYDDVLPYFKRSESWEEGASALRGGEGPLVVKRLHYQDSLVDAFLQATQQAGYPLNSDYNGASVEGFGPMQATIRKGRRWSAASAYLRPAVARGNVTVRTGSTVSRVILDGQKAIGVEILREGKTEKIFAAREVILAGGVINSPQLLMLSGIGDPAQLQEHGIPVQANLPGVGRNLHDHIVCDLKWRRTSPGPLHRVMRLDRIGMDVLRTWLFGTGLSGAIPAAAVGLVRSQPELDLPDTQLILAAAPMTAGPYLKPFIQPYVDAFGIKGVYLTPESRGHVQLASPDPRAPVRIQQNFLATESDRRAVREMVKRMREIGAQPPLRPYIAEELAPGPAVCRDEEVDSFIRRTAITLHHPVGTCKMARADDPMAVLDEQMRVRGIDQLRVVDGSAIPRTVRAATNGPIIMMAEKAADLILGKKTKL</sequence>
<keyword evidence="3 6" id="KW-0285">Flavoprotein</keyword>
<protein>
    <submittedName>
        <fullName evidence="8">Choline dehydrogenase</fullName>
    </submittedName>
</protein>
<dbReference type="SUPFAM" id="SSF54373">
    <property type="entry name" value="FAD-linked reductases, C-terminal domain"/>
    <property type="match status" value="1"/>
</dbReference>
<dbReference type="InterPro" id="IPR000172">
    <property type="entry name" value="GMC_OxRdtase_N"/>
</dbReference>
<evidence type="ECO:0000259" key="7">
    <source>
        <dbReference type="PROSITE" id="PS00623"/>
    </source>
</evidence>
<keyword evidence="4 5" id="KW-0274">FAD</keyword>
<dbReference type="Pfam" id="PF00732">
    <property type="entry name" value="GMC_oxred_N"/>
    <property type="match status" value="1"/>
</dbReference>
<proteinExistence type="inferred from homology"/>
<feature type="binding site" evidence="5">
    <location>
        <position position="505"/>
    </location>
    <ligand>
        <name>FAD</name>
        <dbReference type="ChEBI" id="CHEBI:57692"/>
    </ligand>
</feature>
<feature type="domain" description="Glucose-methanol-choline oxidoreductase N-terminal" evidence="7">
    <location>
        <begin position="80"/>
        <end position="103"/>
    </location>
</feature>
<organism evidence="8 9">
    <name type="scientific">Pusillimonas noertemannii</name>
    <dbReference type="NCBI Taxonomy" id="305977"/>
    <lineage>
        <taxon>Bacteria</taxon>
        <taxon>Pseudomonadati</taxon>
        <taxon>Pseudomonadota</taxon>
        <taxon>Betaproteobacteria</taxon>
        <taxon>Burkholderiales</taxon>
        <taxon>Alcaligenaceae</taxon>
        <taxon>Pusillimonas</taxon>
    </lineage>
</organism>
<reference evidence="8 9" key="1">
    <citation type="submission" date="2018-04" db="EMBL/GenBank/DDBJ databases">
        <title>Genomic Encyclopedia of Type Strains, Phase IV (KMG-IV): sequencing the most valuable type-strain genomes for metagenomic binning, comparative biology and taxonomic classification.</title>
        <authorList>
            <person name="Goeker M."/>
        </authorList>
    </citation>
    <scope>NUCLEOTIDE SEQUENCE [LARGE SCALE GENOMIC DNA]</scope>
    <source>
        <strain evidence="8 9">DSM 10065</strain>
    </source>
</reference>
<dbReference type="Gene3D" id="3.50.50.60">
    <property type="entry name" value="FAD/NAD(P)-binding domain"/>
    <property type="match status" value="1"/>
</dbReference>
<dbReference type="InterPro" id="IPR007867">
    <property type="entry name" value="GMC_OxRtase_C"/>
</dbReference>
<evidence type="ECO:0000256" key="2">
    <source>
        <dbReference type="ARBA" id="ARBA00010790"/>
    </source>
</evidence>
<dbReference type="EMBL" id="QEKO01000002">
    <property type="protein sequence ID" value="PVY62562.1"/>
    <property type="molecule type" value="Genomic_DNA"/>
</dbReference>
<evidence type="ECO:0000256" key="6">
    <source>
        <dbReference type="RuleBase" id="RU003968"/>
    </source>
</evidence>
<gene>
    <name evidence="8" type="ORF">C7440_2056</name>
</gene>
<dbReference type="PANTHER" id="PTHR11552:SF147">
    <property type="entry name" value="CHOLINE DEHYDROGENASE, MITOCHONDRIAL"/>
    <property type="match status" value="1"/>
</dbReference>